<dbReference type="Proteomes" id="UP000198882">
    <property type="component" value="Unassembled WGS sequence"/>
</dbReference>
<organism evidence="1 2">
    <name type="scientific">Natronorubrum texcoconense</name>
    <dbReference type="NCBI Taxonomy" id="1095776"/>
    <lineage>
        <taxon>Archaea</taxon>
        <taxon>Methanobacteriati</taxon>
        <taxon>Methanobacteriota</taxon>
        <taxon>Stenosarchaea group</taxon>
        <taxon>Halobacteria</taxon>
        <taxon>Halobacteriales</taxon>
        <taxon>Natrialbaceae</taxon>
        <taxon>Natronorubrum</taxon>
    </lineage>
</organism>
<dbReference type="EMBL" id="FNFE01000002">
    <property type="protein sequence ID" value="SDJ98655.1"/>
    <property type="molecule type" value="Genomic_DNA"/>
</dbReference>
<dbReference type="AlphaFoldDB" id="A0A1G8Y8W2"/>
<keyword evidence="2" id="KW-1185">Reference proteome</keyword>
<dbReference type="InterPro" id="IPR057175">
    <property type="entry name" value="DUF7853"/>
</dbReference>
<evidence type="ECO:0000313" key="2">
    <source>
        <dbReference type="Proteomes" id="UP000198882"/>
    </source>
</evidence>
<dbReference type="OrthoDB" id="205738at2157"/>
<reference evidence="2" key="1">
    <citation type="submission" date="2016-10" db="EMBL/GenBank/DDBJ databases">
        <authorList>
            <person name="Varghese N."/>
            <person name="Submissions S."/>
        </authorList>
    </citation>
    <scope>NUCLEOTIDE SEQUENCE [LARGE SCALE GENOMIC DNA]</scope>
    <source>
        <strain evidence="2">B4,CECT 8067,JCM 17497</strain>
    </source>
</reference>
<dbReference type="Pfam" id="PF25251">
    <property type="entry name" value="DUF7853"/>
    <property type="match status" value="1"/>
</dbReference>
<protein>
    <submittedName>
        <fullName evidence="1">Uncharacterized protein</fullName>
    </submittedName>
</protein>
<proteinExistence type="predicted"/>
<evidence type="ECO:0000313" key="1">
    <source>
        <dbReference type="EMBL" id="SDJ98655.1"/>
    </source>
</evidence>
<gene>
    <name evidence="1" type="ORF">SAMN04515672_2051</name>
</gene>
<dbReference type="RefSeq" id="WP_090305265.1">
    <property type="nucleotide sequence ID" value="NZ_FNFE01000002.1"/>
</dbReference>
<name>A0A1G8Y8W2_9EURY</name>
<accession>A0A1G8Y8W2</accession>
<sequence length="108" mass="11931">MTSPQPETETYEVTLSTDEQWVAHALLASEIDDAIDDDETPPAWALELFDALEDGDGTTVLTSYQARRLVDAMTAYVDGSDAPEQDVVHGSAVVERLEDRLESRESMQ</sequence>